<keyword evidence="3" id="KW-0813">Transport</keyword>
<dbReference type="InterPro" id="IPR025857">
    <property type="entry name" value="MacB_PCD"/>
</dbReference>
<accession>E1SNN7</accession>
<evidence type="ECO:0000256" key="1">
    <source>
        <dbReference type="ARBA" id="ARBA00004651"/>
    </source>
</evidence>
<dbReference type="NCBIfam" id="NF008357">
    <property type="entry name" value="PRK11146.1"/>
    <property type="match status" value="1"/>
</dbReference>
<dbReference type="GO" id="GO:0044874">
    <property type="term" value="P:lipoprotein localization to outer membrane"/>
    <property type="evidence" value="ECO:0007669"/>
    <property type="project" value="TreeGrafter"/>
</dbReference>
<gene>
    <name evidence="11" type="ordered locus">Fbal_2508</name>
</gene>
<dbReference type="eggNOG" id="COG4591">
    <property type="taxonomic scope" value="Bacteria"/>
</dbReference>
<dbReference type="GeneID" id="67182717"/>
<evidence type="ECO:0000256" key="5">
    <source>
        <dbReference type="ARBA" id="ARBA00022692"/>
    </source>
</evidence>
<feature type="domain" description="ABC3 transporter permease C-terminal" evidence="9">
    <location>
        <begin position="276"/>
        <end position="409"/>
    </location>
</feature>
<reference evidence="11 12" key="1">
    <citation type="journal article" date="2010" name="Stand. Genomic Sci.">
        <title>Complete genome sequence of Ferrimonas balearica type strain (PAT).</title>
        <authorList>
            <person name="Nolan M."/>
            <person name="Sikorski J."/>
            <person name="Davenport K."/>
            <person name="Lucas S."/>
            <person name="Glavina Del Rio T."/>
            <person name="Tice H."/>
            <person name="Cheng J."/>
            <person name="Goodwin L."/>
            <person name="Pitluck S."/>
            <person name="Liolios K."/>
            <person name="Ivanova N."/>
            <person name="Mavromatis K."/>
            <person name="Ovchinnikova G."/>
            <person name="Pati A."/>
            <person name="Chen A."/>
            <person name="Palaniappan K."/>
            <person name="Land M."/>
            <person name="Hauser L."/>
            <person name="Chang Y."/>
            <person name="Jeffries C."/>
            <person name="Tapia R."/>
            <person name="Brettin T."/>
            <person name="Detter J."/>
            <person name="Han C."/>
            <person name="Yasawong M."/>
            <person name="Rohde M."/>
            <person name="Tindall B."/>
            <person name="Goker M."/>
            <person name="Woyke T."/>
            <person name="Bristow J."/>
            <person name="Eisen J."/>
            <person name="Markowitz V."/>
            <person name="Hugenholtz P."/>
            <person name="Kyrpides N."/>
            <person name="Klenk H."/>
            <person name="Lapidus A."/>
        </authorList>
    </citation>
    <scope>NUCLEOTIDE SEQUENCE [LARGE SCALE GENOMIC DNA]</scope>
    <source>
        <strain evidence="12">DSM 9799 / CCM 4581 / KCTC 23876 / PAT</strain>
    </source>
</reference>
<dbReference type="InterPro" id="IPR051447">
    <property type="entry name" value="Lipoprotein-release_system"/>
</dbReference>
<evidence type="ECO:0000256" key="2">
    <source>
        <dbReference type="ARBA" id="ARBA00005236"/>
    </source>
</evidence>
<dbReference type="Proteomes" id="UP000006683">
    <property type="component" value="Chromosome"/>
</dbReference>
<feature type="domain" description="MacB-like periplasmic core" evidence="10">
    <location>
        <begin position="33"/>
        <end position="232"/>
    </location>
</feature>
<evidence type="ECO:0000259" key="10">
    <source>
        <dbReference type="Pfam" id="PF12704"/>
    </source>
</evidence>
<dbReference type="AlphaFoldDB" id="E1SNN7"/>
<keyword evidence="11" id="KW-0449">Lipoprotein</keyword>
<proteinExistence type="inferred from homology"/>
<dbReference type="STRING" id="550540.Fbal_2508"/>
<evidence type="ECO:0000256" key="8">
    <source>
        <dbReference type="SAM" id="Phobius"/>
    </source>
</evidence>
<evidence type="ECO:0000256" key="6">
    <source>
        <dbReference type="ARBA" id="ARBA00022989"/>
    </source>
</evidence>
<feature type="transmembrane region" description="Helical" evidence="8">
    <location>
        <begin position="382"/>
        <end position="401"/>
    </location>
</feature>
<evidence type="ECO:0000313" key="12">
    <source>
        <dbReference type="Proteomes" id="UP000006683"/>
    </source>
</evidence>
<evidence type="ECO:0000313" key="11">
    <source>
        <dbReference type="EMBL" id="ADN76710.1"/>
    </source>
</evidence>
<dbReference type="Pfam" id="PF12704">
    <property type="entry name" value="MacB_PCD"/>
    <property type="match status" value="1"/>
</dbReference>
<comment type="subcellular location">
    <subcellularLocation>
        <location evidence="1">Cell membrane</location>
        <topology evidence="1">Multi-pass membrane protein</topology>
    </subcellularLocation>
</comment>
<keyword evidence="12" id="KW-1185">Reference proteome</keyword>
<dbReference type="GO" id="GO:0098797">
    <property type="term" value="C:plasma membrane protein complex"/>
    <property type="evidence" value="ECO:0007669"/>
    <property type="project" value="TreeGrafter"/>
</dbReference>
<dbReference type="KEGG" id="fbl:Fbal_2508"/>
<dbReference type="InterPro" id="IPR003838">
    <property type="entry name" value="ABC3_permease_C"/>
</dbReference>
<evidence type="ECO:0000256" key="3">
    <source>
        <dbReference type="ARBA" id="ARBA00022448"/>
    </source>
</evidence>
<comment type="similarity">
    <text evidence="2">Belongs to the ABC-4 integral membrane protein family. LolC/E subfamily.</text>
</comment>
<evidence type="ECO:0000256" key="7">
    <source>
        <dbReference type="ARBA" id="ARBA00023136"/>
    </source>
</evidence>
<protein>
    <submittedName>
        <fullName evidence="11">Lipoprotein releasing system, transmembrane protein, LolC/E family</fullName>
    </submittedName>
</protein>
<dbReference type="HOGENOM" id="CLU_000604_8_1_6"/>
<keyword evidence="6 8" id="KW-1133">Transmembrane helix</keyword>
<keyword evidence="5 8" id="KW-0812">Transmembrane</keyword>
<dbReference type="RefSeq" id="WP_013346016.1">
    <property type="nucleotide sequence ID" value="NC_014541.1"/>
</dbReference>
<feature type="transmembrane region" description="Helical" evidence="8">
    <location>
        <begin position="25"/>
        <end position="51"/>
    </location>
</feature>
<sequence>MLNTKGPLALQIGWRFLRARNNNRFVSFISLSSVVGVALGVTVLILVLSAMNGFERELKDRLLAVVPHAEMTAIDTPIIDWPAMVQSAEAEPGVAAAAPFVLIEGMLQKGDTMKPVALRGVLPKWEKDVSDAHRFMSDSAWNSLTDNQPNLVLGKALANQLGVEVGDRISLLLPRAGAGPLAGYRTRHLTITGLFDLGGEIDRTVAFTNLAAAAELAGMGDGVSGVRIRADNLFEAPQLIRNIGFAQQHPLYLTDWTRTQGHLYSDIQLIRTLTYLVLVLVVAVASFNIICSLVMSVRDKQAEIAILRTMGMGRRGILQSFMVQGALTGLLGCLIGAALGAILAWKLSDLMAALERLFGIRFLSGDIYFIDFLPSELHWQDVASVSLLAFAVTLVATWYPAWQASRLQPAQVL</sequence>
<dbReference type="Pfam" id="PF02687">
    <property type="entry name" value="FtsX"/>
    <property type="match status" value="1"/>
</dbReference>
<feature type="transmembrane region" description="Helical" evidence="8">
    <location>
        <begin position="316"/>
        <end position="345"/>
    </location>
</feature>
<dbReference type="PANTHER" id="PTHR30489">
    <property type="entry name" value="LIPOPROTEIN-RELEASING SYSTEM TRANSMEMBRANE PROTEIN LOLE"/>
    <property type="match status" value="1"/>
</dbReference>
<keyword evidence="4" id="KW-1003">Cell membrane</keyword>
<feature type="transmembrane region" description="Helical" evidence="8">
    <location>
        <begin position="273"/>
        <end position="295"/>
    </location>
</feature>
<evidence type="ECO:0000259" key="9">
    <source>
        <dbReference type="Pfam" id="PF02687"/>
    </source>
</evidence>
<dbReference type="PANTHER" id="PTHR30489:SF0">
    <property type="entry name" value="LIPOPROTEIN-RELEASING SYSTEM TRANSMEMBRANE PROTEIN LOLE"/>
    <property type="match status" value="1"/>
</dbReference>
<name>E1SNN7_FERBD</name>
<dbReference type="NCBIfam" id="TIGR02212">
    <property type="entry name" value="lolCE"/>
    <property type="match status" value="1"/>
</dbReference>
<organism evidence="11 12">
    <name type="scientific">Ferrimonas balearica (strain DSM 9799 / CCM 4581 / KCTC 23876 / PAT)</name>
    <dbReference type="NCBI Taxonomy" id="550540"/>
    <lineage>
        <taxon>Bacteria</taxon>
        <taxon>Pseudomonadati</taxon>
        <taxon>Pseudomonadota</taxon>
        <taxon>Gammaproteobacteria</taxon>
        <taxon>Alteromonadales</taxon>
        <taxon>Ferrimonadaceae</taxon>
        <taxon>Ferrimonas</taxon>
    </lineage>
</organism>
<dbReference type="GO" id="GO:0042953">
    <property type="term" value="P:lipoprotein transport"/>
    <property type="evidence" value="ECO:0007669"/>
    <property type="project" value="InterPro"/>
</dbReference>
<dbReference type="EMBL" id="CP002209">
    <property type="protein sequence ID" value="ADN76710.1"/>
    <property type="molecule type" value="Genomic_DNA"/>
</dbReference>
<keyword evidence="7 8" id="KW-0472">Membrane</keyword>
<evidence type="ECO:0000256" key="4">
    <source>
        <dbReference type="ARBA" id="ARBA00022475"/>
    </source>
</evidence>
<dbReference type="InterPro" id="IPR011925">
    <property type="entry name" value="LolCE_TM"/>
</dbReference>
<dbReference type="OrthoDB" id="9808461at2"/>